<dbReference type="KEGG" id="blac:94348500"/>
<sequence length="98" mass="10336">MVVAPDLPAEPQHEPAPVDSMLEREPAAASLNQQTTPPETGELLGRVATEISLAFQSSLVQTSVEIMVSNLARFLGYAELFGPFVATSNGGLLKSPPC</sequence>
<evidence type="ECO:0000313" key="2">
    <source>
        <dbReference type="EMBL" id="TDH73143.1"/>
    </source>
</evidence>
<protein>
    <submittedName>
        <fullName evidence="2">Uncharacterized protein</fullName>
    </submittedName>
</protein>
<dbReference type="GeneID" id="94348500"/>
<evidence type="ECO:0000256" key="1">
    <source>
        <dbReference type="SAM" id="MobiDB-lite"/>
    </source>
</evidence>
<feature type="region of interest" description="Disordered" evidence="1">
    <location>
        <begin position="1"/>
        <end position="20"/>
    </location>
</feature>
<accession>A0A976IJX3</accession>
<organism evidence="2 3">
    <name type="scientific">Bremia lactucae</name>
    <name type="common">Lettuce downy mildew</name>
    <dbReference type="NCBI Taxonomy" id="4779"/>
    <lineage>
        <taxon>Eukaryota</taxon>
        <taxon>Sar</taxon>
        <taxon>Stramenopiles</taxon>
        <taxon>Oomycota</taxon>
        <taxon>Peronosporomycetes</taxon>
        <taxon>Peronosporales</taxon>
        <taxon>Peronosporaceae</taxon>
        <taxon>Bremia</taxon>
    </lineage>
</organism>
<proteinExistence type="predicted"/>
<dbReference type="EMBL" id="SHOA02000001">
    <property type="protein sequence ID" value="TDH73143.1"/>
    <property type="molecule type" value="Genomic_DNA"/>
</dbReference>
<keyword evidence="3" id="KW-1185">Reference proteome</keyword>
<dbReference type="Proteomes" id="UP000294530">
    <property type="component" value="Unassembled WGS sequence"/>
</dbReference>
<comment type="caution">
    <text evidence="2">The sequence shown here is derived from an EMBL/GenBank/DDBJ whole genome shotgun (WGS) entry which is preliminary data.</text>
</comment>
<dbReference type="RefSeq" id="XP_067822642.1">
    <property type="nucleotide sequence ID" value="XM_067962829.1"/>
</dbReference>
<reference evidence="2 3" key="1">
    <citation type="journal article" date="2021" name="Genome Biol.">
        <title>AFLAP: assembly-free linkage analysis pipeline using k-mers from genome sequencing data.</title>
        <authorList>
            <person name="Fletcher K."/>
            <person name="Zhang L."/>
            <person name="Gil J."/>
            <person name="Han R."/>
            <person name="Cavanaugh K."/>
            <person name="Michelmore R."/>
        </authorList>
    </citation>
    <scope>NUCLEOTIDE SEQUENCE [LARGE SCALE GENOMIC DNA]</scope>
    <source>
        <strain evidence="2 3">SF5</strain>
    </source>
</reference>
<gene>
    <name evidence="2" type="ORF">CCR75_004743</name>
</gene>
<dbReference type="AlphaFoldDB" id="A0A976IJX3"/>
<name>A0A976IJX3_BRELC</name>
<evidence type="ECO:0000313" key="3">
    <source>
        <dbReference type="Proteomes" id="UP000294530"/>
    </source>
</evidence>